<gene>
    <name evidence="3" type="ORF">CSSPTR1EN2_LOCUS21009</name>
</gene>
<evidence type="ECO:0000313" key="3">
    <source>
        <dbReference type="EMBL" id="CAK9231941.1"/>
    </source>
</evidence>
<dbReference type="InterPro" id="IPR021139">
    <property type="entry name" value="NYN"/>
</dbReference>
<dbReference type="InterPro" id="IPR024768">
    <property type="entry name" value="Marf1"/>
</dbReference>
<evidence type="ECO:0000259" key="2">
    <source>
        <dbReference type="PROSITE" id="PS51644"/>
    </source>
</evidence>
<proteinExistence type="predicted"/>
<name>A0ABP0UWV7_9BRYO</name>
<keyword evidence="4" id="KW-1185">Reference proteome</keyword>
<dbReference type="Pfam" id="PF12872">
    <property type="entry name" value="OST-HTH"/>
    <property type="match status" value="1"/>
</dbReference>
<dbReference type="Pfam" id="PF01936">
    <property type="entry name" value="NYN"/>
    <property type="match status" value="1"/>
</dbReference>
<feature type="region of interest" description="Disordered" evidence="1">
    <location>
        <begin position="318"/>
        <end position="345"/>
    </location>
</feature>
<dbReference type="EMBL" id="OZ019899">
    <property type="protein sequence ID" value="CAK9231941.1"/>
    <property type="molecule type" value="Genomic_DNA"/>
</dbReference>
<protein>
    <recommendedName>
        <fullName evidence="2">HTH OST-type domain-containing protein</fullName>
    </recommendedName>
</protein>
<dbReference type="CDD" id="cd10910">
    <property type="entry name" value="PIN_limkain_b1_N_like"/>
    <property type="match status" value="1"/>
</dbReference>
<feature type="compositionally biased region" description="Polar residues" evidence="1">
    <location>
        <begin position="318"/>
        <end position="332"/>
    </location>
</feature>
<dbReference type="PANTHER" id="PTHR14379:SF3">
    <property type="entry name" value="MEIOSIS REGULATOR AND MRNA STABILITY FACTOR 1"/>
    <property type="match status" value="1"/>
</dbReference>
<feature type="domain" description="HTH OST-type" evidence="2">
    <location>
        <begin position="205"/>
        <end position="282"/>
    </location>
</feature>
<feature type="region of interest" description="Disordered" evidence="1">
    <location>
        <begin position="152"/>
        <end position="201"/>
    </location>
</feature>
<evidence type="ECO:0000313" key="4">
    <source>
        <dbReference type="Proteomes" id="UP001497512"/>
    </source>
</evidence>
<dbReference type="PROSITE" id="PS51644">
    <property type="entry name" value="HTH_OST"/>
    <property type="match status" value="1"/>
</dbReference>
<dbReference type="PANTHER" id="PTHR14379">
    <property type="entry name" value="LIMKAIN B LKAP"/>
    <property type="match status" value="1"/>
</dbReference>
<feature type="compositionally biased region" description="Pro residues" evidence="1">
    <location>
        <begin position="155"/>
        <end position="171"/>
    </location>
</feature>
<dbReference type="Proteomes" id="UP001497512">
    <property type="component" value="Chromosome 7"/>
</dbReference>
<organism evidence="3 4">
    <name type="scientific">Sphagnum troendelagicum</name>
    <dbReference type="NCBI Taxonomy" id="128251"/>
    <lineage>
        <taxon>Eukaryota</taxon>
        <taxon>Viridiplantae</taxon>
        <taxon>Streptophyta</taxon>
        <taxon>Embryophyta</taxon>
        <taxon>Bryophyta</taxon>
        <taxon>Sphagnophytina</taxon>
        <taxon>Sphagnopsida</taxon>
        <taxon>Sphagnales</taxon>
        <taxon>Sphagnaceae</taxon>
        <taxon>Sphagnum</taxon>
    </lineage>
</organism>
<dbReference type="InterPro" id="IPR025605">
    <property type="entry name" value="OST-HTH/LOTUS_dom"/>
</dbReference>
<evidence type="ECO:0000256" key="1">
    <source>
        <dbReference type="SAM" id="MobiDB-lite"/>
    </source>
</evidence>
<sequence>MSAVWWDMESVPPPTHSLLEHTLAFHRAGNLGFFGVQAPVIVHAYGPVQALSEVVYDAVTTSGISLVHSRASARYENDNNMKGMMVDILIWALDHPPPANIYLISGLQNDSFKDVLHQLHIRRYNIWGAEIFPANVFLPLFSTQSIKLNGEPTNPKCPPTWLPPSPRPPTNPQTSSKRVNQKNTAGRGRARVPISTTPPGVSVATEGEVKAWLEEFAMSERGYMGMSLGSVGKEFQNQRHKKLDHKALGFVTLKHLLISFPFSAVVRIEHPRTGVYIMLAAANGDAAKRKKPKLGTQLETLTETELKHVQSRTATATPIFSDWPSSSKSTSFDAEGRKTLQHGLH</sequence>
<accession>A0ABP0UWV7</accession>
<reference evidence="3" key="1">
    <citation type="submission" date="2024-02" db="EMBL/GenBank/DDBJ databases">
        <authorList>
            <consortium name="ELIXIR-Norway"/>
            <consortium name="Elixir Norway"/>
        </authorList>
    </citation>
    <scope>NUCLEOTIDE SEQUENCE</scope>
</reference>